<feature type="compositionally biased region" description="Polar residues" evidence="2">
    <location>
        <begin position="350"/>
        <end position="361"/>
    </location>
</feature>
<evidence type="ECO:0000256" key="2">
    <source>
        <dbReference type="SAM" id="MobiDB-lite"/>
    </source>
</evidence>
<dbReference type="SUPFAM" id="SSF56784">
    <property type="entry name" value="HAD-like"/>
    <property type="match status" value="1"/>
</dbReference>
<feature type="region of interest" description="Disordered" evidence="2">
    <location>
        <begin position="350"/>
        <end position="383"/>
    </location>
</feature>
<comment type="caution">
    <text evidence="3">The sequence shown here is derived from an EMBL/GenBank/DDBJ whole genome shotgun (WGS) entry which is preliminary data.</text>
</comment>
<gene>
    <name evidence="3" type="ORF">MYCIT1_LOCUS37593</name>
</gene>
<feature type="compositionally biased region" description="Basic and acidic residues" evidence="2">
    <location>
        <begin position="258"/>
        <end position="271"/>
    </location>
</feature>
<sequence length="642" mass="70504">MPGPDHRDEDLRAFKHRMHAEIKAELAPTVETVKREFALKRKAAGSDRARLQQLTDEFNDRIMEVDNRGIERLKDAVARERQRRGGEAGWGDSAAADRAQSRMGGFGDWSNGHAADFSDWGYQGDGQRASSAAGHARKASFDAGVPTTSLLSGTRPASRGGPTAYSVNGVRPASAAARPTGPLQDSLLHSTAKNTGMDEAMMRKFADEQARMDRGNTPATPSDQAYRKFAEEQARLHRVQTPVEIPRNEAQRRFADEQARLNRAHSPEITRTDTPSKSFSEDQMRILTGTSADTSRNGLMNGARPSPKSSYPSSSPIDSARLAAFAEQQHRSSQANLFAAHQDAKGINGTRYTQASQATRKSNPPPSARRSSNASMAPPSAMFGRFPLNEQDSRFDYDSNLSKVEVLFFDLDGTVMNWRGTVADELKRLGTKNFVKPIDWEAFATKWREAYLSAIRDLATNGDSLAPRTVYYSTLEKLLSKEAKELSSRWSPAVRAQLVQVWERIAAWPDVQASLKSIRGMKTVATLSNLPLRTQMQMNKHAGLVWDTCISASLLSCFKPSADAYTEAARHVGIAAPNCAIVSARAEELRIANSAGLKTVYVRRASEDPHVVHAEIASKLEGGEFDLVVDSFEHLAIVLGCD</sequence>
<keyword evidence="4" id="KW-1185">Reference proteome</keyword>
<dbReference type="InterPro" id="IPR036412">
    <property type="entry name" value="HAD-like_sf"/>
</dbReference>
<dbReference type="AlphaFoldDB" id="A0AAD2I1D1"/>
<dbReference type="GO" id="GO:0016787">
    <property type="term" value="F:hydrolase activity"/>
    <property type="evidence" value="ECO:0007669"/>
    <property type="project" value="UniProtKB-KW"/>
</dbReference>
<dbReference type="InterPro" id="IPR051540">
    <property type="entry name" value="S-2-haloacid_dehalogenase"/>
</dbReference>
<feature type="region of interest" description="Disordered" evidence="2">
    <location>
        <begin position="258"/>
        <end position="316"/>
    </location>
</feature>
<dbReference type="Pfam" id="PF00702">
    <property type="entry name" value="Hydrolase"/>
    <property type="match status" value="1"/>
</dbReference>
<keyword evidence="1" id="KW-0378">Hydrolase</keyword>
<protein>
    <recommendedName>
        <fullName evidence="5">HAD-like protein</fullName>
    </recommendedName>
</protein>
<feature type="compositionally biased region" description="Polar residues" evidence="2">
    <location>
        <begin position="288"/>
        <end position="298"/>
    </location>
</feature>
<organism evidence="3 4">
    <name type="scientific">Mycena citricolor</name>
    <dbReference type="NCBI Taxonomy" id="2018698"/>
    <lineage>
        <taxon>Eukaryota</taxon>
        <taxon>Fungi</taxon>
        <taxon>Dikarya</taxon>
        <taxon>Basidiomycota</taxon>
        <taxon>Agaricomycotina</taxon>
        <taxon>Agaricomycetes</taxon>
        <taxon>Agaricomycetidae</taxon>
        <taxon>Agaricales</taxon>
        <taxon>Marasmiineae</taxon>
        <taxon>Mycenaceae</taxon>
        <taxon>Mycena</taxon>
    </lineage>
</organism>
<dbReference type="Gene3D" id="3.40.50.1000">
    <property type="entry name" value="HAD superfamily/HAD-like"/>
    <property type="match status" value="1"/>
</dbReference>
<dbReference type="InterPro" id="IPR023198">
    <property type="entry name" value="PGP-like_dom2"/>
</dbReference>
<dbReference type="InterPro" id="IPR023214">
    <property type="entry name" value="HAD_sf"/>
</dbReference>
<evidence type="ECO:0000256" key="1">
    <source>
        <dbReference type="ARBA" id="ARBA00022801"/>
    </source>
</evidence>
<proteinExistence type="predicted"/>
<evidence type="ECO:0000313" key="3">
    <source>
        <dbReference type="EMBL" id="CAK5284387.1"/>
    </source>
</evidence>
<dbReference type="PANTHER" id="PTHR43316">
    <property type="entry name" value="HYDROLASE, HALOACID DELAHOGENASE-RELATED"/>
    <property type="match status" value="1"/>
</dbReference>
<name>A0AAD2I1D1_9AGAR</name>
<evidence type="ECO:0000313" key="4">
    <source>
        <dbReference type="Proteomes" id="UP001295794"/>
    </source>
</evidence>
<feature type="compositionally biased region" description="Low complexity" evidence="2">
    <location>
        <begin position="305"/>
        <end position="316"/>
    </location>
</feature>
<dbReference type="Gene3D" id="1.10.150.240">
    <property type="entry name" value="Putative phosphatase, domain 2"/>
    <property type="match status" value="1"/>
</dbReference>
<feature type="compositionally biased region" description="Low complexity" evidence="2">
    <location>
        <begin position="368"/>
        <end position="382"/>
    </location>
</feature>
<dbReference type="EMBL" id="CAVNYO010000478">
    <property type="protein sequence ID" value="CAK5284387.1"/>
    <property type="molecule type" value="Genomic_DNA"/>
</dbReference>
<evidence type="ECO:0008006" key="5">
    <source>
        <dbReference type="Google" id="ProtNLM"/>
    </source>
</evidence>
<dbReference type="Proteomes" id="UP001295794">
    <property type="component" value="Unassembled WGS sequence"/>
</dbReference>
<reference evidence="3" key="1">
    <citation type="submission" date="2023-11" db="EMBL/GenBank/DDBJ databases">
        <authorList>
            <person name="De Vega J J."/>
            <person name="De Vega J J."/>
        </authorList>
    </citation>
    <scope>NUCLEOTIDE SEQUENCE</scope>
</reference>
<dbReference type="PANTHER" id="PTHR43316:SF3">
    <property type="entry name" value="HALOACID DEHALOGENASE, TYPE II (AFU_ORTHOLOGUE AFUA_2G07750)-RELATED"/>
    <property type="match status" value="1"/>
</dbReference>
<accession>A0AAD2I1D1</accession>